<dbReference type="InterPro" id="IPR029300">
    <property type="entry name" value="CEP170_C"/>
</dbReference>
<proteinExistence type="inferred from homology"/>
<accession>A0A3Q7SR41</accession>
<keyword evidence="14" id="KW-1185">Reference proteome</keyword>
<feature type="compositionally biased region" description="Polar residues" evidence="12">
    <location>
        <begin position="941"/>
        <end position="951"/>
    </location>
</feature>
<dbReference type="InterPro" id="IPR008984">
    <property type="entry name" value="SMAD_FHA_dom_sf"/>
</dbReference>
<dbReference type="FunFam" id="2.60.200.20:FF:000018">
    <property type="entry name" value="Centrosomal protein of 170 kDa"/>
    <property type="match status" value="1"/>
</dbReference>
<evidence type="ECO:0000256" key="8">
    <source>
        <dbReference type="ARBA" id="ARBA00023212"/>
    </source>
</evidence>
<organism evidence="14 15">
    <name type="scientific">Vulpes vulpes</name>
    <name type="common">Red fox</name>
    <dbReference type="NCBI Taxonomy" id="9627"/>
    <lineage>
        <taxon>Eukaryota</taxon>
        <taxon>Metazoa</taxon>
        <taxon>Chordata</taxon>
        <taxon>Craniata</taxon>
        <taxon>Vertebrata</taxon>
        <taxon>Euteleostomi</taxon>
        <taxon>Mammalia</taxon>
        <taxon>Eutheria</taxon>
        <taxon>Laurasiatheria</taxon>
        <taxon>Carnivora</taxon>
        <taxon>Caniformia</taxon>
        <taxon>Canidae</taxon>
        <taxon>Vulpes</taxon>
    </lineage>
</organism>
<feature type="compositionally biased region" description="Basic and acidic residues" evidence="12">
    <location>
        <begin position="348"/>
        <end position="358"/>
    </location>
</feature>
<feature type="compositionally biased region" description="Basic and acidic residues" evidence="12">
    <location>
        <begin position="552"/>
        <end position="561"/>
    </location>
</feature>
<dbReference type="GO" id="GO:0005819">
    <property type="term" value="C:spindle"/>
    <property type="evidence" value="ECO:0007669"/>
    <property type="project" value="UniProtKB-SubCell"/>
</dbReference>
<dbReference type="Pfam" id="PF15308">
    <property type="entry name" value="CEP170_C"/>
    <property type="match status" value="1"/>
</dbReference>
<dbReference type="InterPro" id="IPR000253">
    <property type="entry name" value="FHA_dom"/>
</dbReference>
<comment type="subcellular location">
    <subcellularLocation>
        <location evidence="1">Cytoplasm</location>
        <location evidence="1">Cytoskeleton</location>
        <location evidence="1">Microtubule organizing center</location>
        <location evidence="1">Centrosome</location>
        <location evidence="1">Centriole</location>
    </subcellularLocation>
    <subcellularLocation>
        <location evidence="2">Cytoplasm</location>
        <location evidence="2">Cytoskeleton</location>
        <location evidence="2">Spindle</location>
    </subcellularLocation>
</comment>
<keyword evidence="6" id="KW-0493">Microtubule</keyword>
<keyword evidence="8" id="KW-0206">Cytoskeleton</keyword>
<dbReference type="GO" id="GO:0005874">
    <property type="term" value="C:microtubule"/>
    <property type="evidence" value="ECO:0007669"/>
    <property type="project" value="UniProtKB-KW"/>
</dbReference>
<sequence length="1486" mass="164302">MSLTSWFLVSSGGTRHRLPREMIFVGRDDCELMLQSRSVDKQHAVINYDASVDEHLVKDLGSLNGTFVNDVRIPEQTYITLKLEDKLRFGYDTNLFTVVRGEMRVPEEALKHEKFTIQLQLSQKSSESELSKSACAKSIDSKVADTSTEVQHKATEVLKSEEKAMDISAMPRGTPLYGQPSWWGDDEVEDQRAFKSNGKAEEKSHETGTAGCSIDAKQVEEQSAAANEEVLFPFCREPSYFEIPTKEFQQPSQITESTIHEIPTKDTPSSHTAGAGHASFTIEFDDSTPGKVTIRDHVTKFTSDQRHKSKKSSPGTQDLPGIQTGMMAPENKVADWLAQNNPPQMVWERTEEDSKSIKSDVPVYLKRLKGNKHDDGTQSDSENAGAHRRCSKRAALEEHLRRHHSEQKKLQKAQSAEKHQDQAVVFGVDDNQDYNRPIINEKHKDLIKDWALSSAAIVMEERKPLSTPGFHNSEEGASSSGNKRWVSQWASLAANHTRHDQEERIMELSVPVPLENDTDISESGISVRSTGSATSLASQGERRRRTLPQLPNEEKSLESSRAKVITQRSEIGEKQDTELQEKEAPTQAYQKDKQDADRPLSKMSRAVNGEAVRPGGDNKTLLHLGSSSGKDKSDTDKEASVVKQTLAKIQQQEQKEQAQWTPSKLSASKNVSGQIDRCREESFKQESQPQEKVSGHSTSKGERVTQNEGKRRKAEDVLKGQSSKGGDKKESSKSLVRQGSFTIEKPSPNIPIELIPHINKQTSSTPPSLALTAASRIRERSDSMDTDSSMDTTLILKDTEAVMAFLEAKLREDNKTDEGPDTPSYNRDNSISPESDVDTASTISLVTGETERKSTQKRKSFTSLYKDRCSTGSPSKDATKSSSSGAREKIEKKTKSRSSDVGSRADGRKFVQSSGRMRQPSVDLTDDDQTSSVPHSAISDIMSSDQETYSCKSHARTPLTSTDEHAHSKLEGSKVTKSKTSPVAPGSSSKSTTLPRPRPTRTSLLRRARLGEVSDSELADADKASVASEVSTTSSTSKPPTGRRNISRIDLLAQPRRTRLGSLSARSDSEATISRSSASSRTAEAIIRSGARLVPSDKFSPRIRANSISRLSDSKVKSMTSAHGSPSVNSRWRRFPTDYASTSEDEFGSNRNSPKHTRLRTSPALKTTRLQSSGSAAMPTSSSFKHRIKEQEDYIRDWTAHREEIARISQDLALIAREINDVAGEIDSVTSSGTAPSTTVSTAATTPGSAIDTREELVDRVFDESLNFRKIPPLVHSKTPEGNNCRSGDPRPQPTEPPDHLTITRRRTWSRDEVMGDNLLLSSVFQFSRKIRQSIDKTAGKIRILFKDKDRNWDEIESKLRAESEVPIVKTSSMEISSILQELKRVEKQLQAINAMIDPDGTLEALNNMGFPSAILPSPPKQKSPVNNHSSPGQTPTLCPPEARVPHPAAISVSAEFENAESEADFSIHFNRFNPDGEEEDVTVHE</sequence>
<dbReference type="SUPFAM" id="SSF49879">
    <property type="entry name" value="SMAD/FHA domain"/>
    <property type="match status" value="1"/>
</dbReference>
<evidence type="ECO:0000256" key="5">
    <source>
        <dbReference type="ARBA" id="ARBA00022553"/>
    </source>
</evidence>
<keyword evidence="4" id="KW-0963">Cytoplasm</keyword>
<evidence type="ECO:0000256" key="4">
    <source>
        <dbReference type="ARBA" id="ARBA00022490"/>
    </source>
</evidence>
<comment type="function">
    <text evidence="9">Plays a role in microtubule organization. Required for centriole subdistal appendage assembly.</text>
</comment>
<keyword evidence="7" id="KW-0175">Coiled coil</keyword>
<comment type="similarity">
    <text evidence="3">Belongs to the CEP170 family.</text>
</comment>
<dbReference type="GO" id="GO:0005814">
    <property type="term" value="C:centriole"/>
    <property type="evidence" value="ECO:0007669"/>
    <property type="project" value="UniProtKB-SubCell"/>
</dbReference>
<feature type="compositionally biased region" description="Basic and acidic residues" evidence="12">
    <location>
        <begin position="629"/>
        <end position="640"/>
    </location>
</feature>
<name>A0A3Q7SR41_VULVU</name>
<feature type="region of interest" description="Disordered" evidence="12">
    <location>
        <begin position="1140"/>
        <end position="1159"/>
    </location>
</feature>
<reference key="1">
    <citation type="submission" date="2019-01" db="UniProtKB">
        <authorList>
            <consortium name="RefSeq"/>
        </authorList>
    </citation>
    <scope>IDENTIFICATION</scope>
</reference>
<feature type="compositionally biased region" description="Basic and acidic residues" evidence="12">
    <location>
        <begin position="808"/>
        <end position="818"/>
    </location>
</feature>
<reference evidence="15" key="2">
    <citation type="submission" date="2025-08" db="UniProtKB">
        <authorList>
            <consortium name="RefSeq"/>
        </authorList>
    </citation>
    <scope>IDENTIFICATION</scope>
    <source>
        <tissue evidence="15">Cell line</tissue>
    </source>
</reference>
<evidence type="ECO:0000256" key="1">
    <source>
        <dbReference type="ARBA" id="ARBA00004114"/>
    </source>
</evidence>
<feature type="region of interest" description="Disordered" evidence="12">
    <location>
        <begin position="300"/>
        <end position="322"/>
    </location>
</feature>
<evidence type="ECO:0000256" key="6">
    <source>
        <dbReference type="ARBA" id="ARBA00022701"/>
    </source>
</evidence>
<feature type="region of interest" description="Disordered" evidence="12">
    <location>
        <begin position="347"/>
        <end position="420"/>
    </location>
</feature>
<dbReference type="Gene3D" id="2.60.200.20">
    <property type="match status" value="1"/>
</dbReference>
<feature type="region of interest" description="Disordered" evidence="12">
    <location>
        <begin position="808"/>
        <end position="1047"/>
    </location>
</feature>
<feature type="region of interest" description="Disordered" evidence="12">
    <location>
        <begin position="1413"/>
        <end position="1447"/>
    </location>
</feature>
<dbReference type="RefSeq" id="XP_025859183.1">
    <property type="nucleotide sequence ID" value="XM_026003398.2"/>
</dbReference>
<feature type="compositionally biased region" description="Basic and acidic residues" evidence="12">
    <location>
        <begin position="497"/>
        <end position="506"/>
    </location>
</feature>
<evidence type="ECO:0000256" key="12">
    <source>
        <dbReference type="SAM" id="MobiDB-lite"/>
    </source>
</evidence>
<feature type="compositionally biased region" description="Polar residues" evidence="12">
    <location>
        <begin position="685"/>
        <end position="698"/>
    </location>
</feature>
<keyword evidence="5" id="KW-0597">Phosphoprotein</keyword>
<comment type="subunit">
    <text evidence="10">Interacts with CCDC68 and CCDC120; leading to recruitment to centrosomes. Interacts with PLK1. Interacts with NIN. Interacts with FHDC1. Interacts with CCDC61. Interacts with TBK1; efficient complex formation may be dependent on the presence of CCDC61.</text>
</comment>
<evidence type="ECO:0000256" key="11">
    <source>
        <dbReference type="ARBA" id="ARBA00070079"/>
    </source>
</evidence>
<evidence type="ECO:0000256" key="3">
    <source>
        <dbReference type="ARBA" id="ARBA00010436"/>
    </source>
</evidence>
<feature type="domain" description="FHA" evidence="13">
    <location>
        <begin position="23"/>
        <end position="73"/>
    </location>
</feature>
<feature type="compositionally biased region" description="Basic and acidic residues" evidence="12">
    <location>
        <begin position="699"/>
        <end position="718"/>
    </location>
</feature>
<gene>
    <name evidence="15" type="primary">CEP170</name>
</gene>
<feature type="compositionally biased region" description="Low complexity" evidence="12">
    <location>
        <begin position="1024"/>
        <end position="1040"/>
    </location>
</feature>
<dbReference type="PROSITE" id="PS50006">
    <property type="entry name" value="FHA_DOMAIN"/>
    <property type="match status" value="1"/>
</dbReference>
<dbReference type="Pfam" id="PF00498">
    <property type="entry name" value="FHA"/>
    <property type="match status" value="1"/>
</dbReference>
<feature type="compositionally biased region" description="Basic and acidic residues" evidence="12">
    <location>
        <begin position="962"/>
        <end position="974"/>
    </location>
</feature>
<dbReference type="CDD" id="cd22724">
    <property type="entry name" value="FHA_Cep170A"/>
    <property type="match status" value="1"/>
</dbReference>
<dbReference type="PANTHER" id="PTHR15715:SF17">
    <property type="entry name" value="CENTROSOMAL PROTEIN OF 170 KDA"/>
    <property type="match status" value="1"/>
</dbReference>
<feature type="compositionally biased region" description="Polar residues" evidence="12">
    <location>
        <begin position="1424"/>
        <end position="1437"/>
    </location>
</feature>
<evidence type="ECO:0000259" key="13">
    <source>
        <dbReference type="PROSITE" id="PS50006"/>
    </source>
</evidence>
<protein>
    <recommendedName>
        <fullName evidence="11">Centrosomal protein of 170 kDa</fullName>
    </recommendedName>
</protein>
<dbReference type="CTD" id="9859"/>
<evidence type="ECO:0000256" key="9">
    <source>
        <dbReference type="ARBA" id="ARBA00053332"/>
    </source>
</evidence>
<feature type="compositionally biased region" description="Polar residues" evidence="12">
    <location>
        <begin position="823"/>
        <end position="847"/>
    </location>
</feature>
<feature type="compositionally biased region" description="Basic and acidic residues" evidence="12">
    <location>
        <begin position="570"/>
        <end position="600"/>
    </location>
</feature>
<feature type="region of interest" description="Disordered" evidence="12">
    <location>
        <begin position="497"/>
        <end position="750"/>
    </location>
</feature>
<dbReference type="SMART" id="SM00240">
    <property type="entry name" value="FHA"/>
    <property type="match status" value="1"/>
</dbReference>
<evidence type="ECO:0000313" key="15">
    <source>
        <dbReference type="RefSeq" id="XP_025859183.1"/>
    </source>
</evidence>
<dbReference type="PANTHER" id="PTHR15715">
    <property type="entry name" value="CENTROSOMAL PROTEIN OF 170 KDA"/>
    <property type="match status" value="1"/>
</dbReference>
<feature type="compositionally biased region" description="Polar residues" evidence="12">
    <location>
        <begin position="521"/>
        <end position="538"/>
    </location>
</feature>
<evidence type="ECO:0000256" key="2">
    <source>
        <dbReference type="ARBA" id="ARBA00004186"/>
    </source>
</evidence>
<evidence type="ECO:0000256" key="10">
    <source>
        <dbReference type="ARBA" id="ARBA00065884"/>
    </source>
</evidence>
<feature type="region of interest" description="Disordered" evidence="12">
    <location>
        <begin position="1273"/>
        <end position="1300"/>
    </location>
</feature>
<dbReference type="Proteomes" id="UP001652641">
    <property type="component" value="Chromosome 13"/>
</dbReference>
<feature type="compositionally biased region" description="Polar residues" evidence="12">
    <location>
        <begin position="660"/>
        <end position="673"/>
    </location>
</feature>
<evidence type="ECO:0000256" key="7">
    <source>
        <dbReference type="ARBA" id="ARBA00023054"/>
    </source>
</evidence>
<feature type="compositionally biased region" description="Low complexity" evidence="12">
    <location>
        <begin position="987"/>
        <end position="1005"/>
    </location>
</feature>
<dbReference type="InterPro" id="IPR051176">
    <property type="entry name" value="Cent_Immune-Sig_Mod"/>
</dbReference>
<feature type="compositionally biased region" description="Low complexity" evidence="12">
    <location>
        <begin position="872"/>
        <end position="885"/>
    </location>
</feature>
<dbReference type="GeneID" id="112923523"/>
<evidence type="ECO:0000313" key="14">
    <source>
        <dbReference type="Proteomes" id="UP001652641"/>
    </source>
</evidence>